<feature type="non-terminal residue" evidence="8">
    <location>
        <position position="1"/>
    </location>
</feature>
<comment type="caution">
    <text evidence="8">The sequence shown here is derived from an EMBL/GenBank/DDBJ whole genome shotgun (WGS) entry which is preliminary data.</text>
</comment>
<evidence type="ECO:0000256" key="6">
    <source>
        <dbReference type="ARBA" id="ARBA00023125"/>
    </source>
</evidence>
<name>A0A0F9I844_9ZZZZ</name>
<evidence type="ECO:0000256" key="5">
    <source>
        <dbReference type="ARBA" id="ARBA00023121"/>
    </source>
</evidence>
<reference evidence="8" key="1">
    <citation type="journal article" date="2015" name="Nature">
        <title>Complex archaea that bridge the gap between prokaryotes and eukaryotes.</title>
        <authorList>
            <person name="Spang A."/>
            <person name="Saw J.H."/>
            <person name="Jorgensen S.L."/>
            <person name="Zaremba-Niedzwiedzka K."/>
            <person name="Martijn J."/>
            <person name="Lind A.E."/>
            <person name="van Eijk R."/>
            <person name="Schleper C."/>
            <person name="Guy L."/>
            <person name="Ettema T.J."/>
        </authorList>
    </citation>
    <scope>NUCLEOTIDE SEQUENCE</scope>
</reference>
<dbReference type="GO" id="GO:0005886">
    <property type="term" value="C:plasma membrane"/>
    <property type="evidence" value="ECO:0007669"/>
    <property type="project" value="TreeGrafter"/>
</dbReference>
<dbReference type="Pfam" id="PF00308">
    <property type="entry name" value="Bac_DnaA"/>
    <property type="match status" value="1"/>
</dbReference>
<keyword evidence="3" id="KW-0547">Nucleotide-binding</keyword>
<keyword evidence="4" id="KW-0067">ATP-binding</keyword>
<dbReference type="Gene3D" id="1.10.8.60">
    <property type="match status" value="1"/>
</dbReference>
<dbReference type="GO" id="GO:0003688">
    <property type="term" value="F:DNA replication origin binding"/>
    <property type="evidence" value="ECO:0007669"/>
    <property type="project" value="TreeGrafter"/>
</dbReference>
<dbReference type="GO" id="GO:0006270">
    <property type="term" value="P:DNA replication initiation"/>
    <property type="evidence" value="ECO:0007669"/>
    <property type="project" value="InterPro"/>
</dbReference>
<feature type="domain" description="Chromosomal replication initiator DnaA C-terminal" evidence="7">
    <location>
        <begin position="199"/>
        <end position="267"/>
    </location>
</feature>
<organism evidence="8">
    <name type="scientific">marine sediment metagenome</name>
    <dbReference type="NCBI Taxonomy" id="412755"/>
    <lineage>
        <taxon>unclassified sequences</taxon>
        <taxon>metagenomes</taxon>
        <taxon>ecological metagenomes</taxon>
    </lineage>
</organism>
<dbReference type="GO" id="GO:0005524">
    <property type="term" value="F:ATP binding"/>
    <property type="evidence" value="ECO:0007669"/>
    <property type="project" value="UniProtKB-KW"/>
</dbReference>
<dbReference type="SMART" id="SM00760">
    <property type="entry name" value="Bac_DnaA_C"/>
    <property type="match status" value="1"/>
</dbReference>
<dbReference type="InterPro" id="IPR010921">
    <property type="entry name" value="Trp_repressor/repl_initiator"/>
</dbReference>
<accession>A0A0F9I844</accession>
<keyword evidence="5" id="KW-0446">Lipid-binding</keyword>
<evidence type="ECO:0000256" key="4">
    <source>
        <dbReference type="ARBA" id="ARBA00022840"/>
    </source>
</evidence>
<evidence type="ECO:0000256" key="2">
    <source>
        <dbReference type="ARBA" id="ARBA00022705"/>
    </source>
</evidence>
<keyword evidence="1" id="KW-0963">Cytoplasm</keyword>
<dbReference type="Gene3D" id="1.10.1750.10">
    <property type="match status" value="1"/>
</dbReference>
<gene>
    <name evidence="8" type="ORF">LCGC14_1612510</name>
</gene>
<dbReference type="InterPro" id="IPR020591">
    <property type="entry name" value="Chromosome_initiator_DnaA-like"/>
</dbReference>
<dbReference type="PRINTS" id="PR00051">
    <property type="entry name" value="DNAA"/>
</dbReference>
<evidence type="ECO:0000256" key="3">
    <source>
        <dbReference type="ARBA" id="ARBA00022741"/>
    </source>
</evidence>
<dbReference type="PANTHER" id="PTHR30050">
    <property type="entry name" value="CHROMOSOMAL REPLICATION INITIATOR PROTEIN DNAA"/>
    <property type="match status" value="1"/>
</dbReference>
<evidence type="ECO:0000259" key="7">
    <source>
        <dbReference type="SMART" id="SM00760"/>
    </source>
</evidence>
<dbReference type="Gene3D" id="3.40.50.300">
    <property type="entry name" value="P-loop containing nucleotide triphosphate hydrolases"/>
    <property type="match status" value="1"/>
</dbReference>
<dbReference type="InterPro" id="IPR013159">
    <property type="entry name" value="DnaA_C"/>
</dbReference>
<dbReference type="SUPFAM" id="SSF48295">
    <property type="entry name" value="TrpR-like"/>
    <property type="match status" value="1"/>
</dbReference>
<dbReference type="CDD" id="cd06571">
    <property type="entry name" value="Bac_DnaA_C"/>
    <property type="match status" value="1"/>
</dbReference>
<dbReference type="SUPFAM" id="SSF52540">
    <property type="entry name" value="P-loop containing nucleoside triphosphate hydrolases"/>
    <property type="match status" value="1"/>
</dbReference>
<dbReference type="InterPro" id="IPR027417">
    <property type="entry name" value="P-loop_NTPase"/>
</dbReference>
<protein>
    <recommendedName>
        <fullName evidence="7">Chromosomal replication initiator DnaA C-terminal domain-containing protein</fullName>
    </recommendedName>
</protein>
<keyword evidence="6" id="KW-0238">DNA-binding</keyword>
<dbReference type="InterPro" id="IPR013317">
    <property type="entry name" value="DnaA_dom"/>
</dbReference>
<evidence type="ECO:0000256" key="1">
    <source>
        <dbReference type="ARBA" id="ARBA00022490"/>
    </source>
</evidence>
<dbReference type="AlphaFoldDB" id="A0A0F9I844"/>
<dbReference type="PANTHER" id="PTHR30050:SF2">
    <property type="entry name" value="CHROMOSOMAL REPLICATION INITIATOR PROTEIN DNAA"/>
    <property type="match status" value="1"/>
</dbReference>
<keyword evidence="2" id="KW-0235">DNA replication</keyword>
<dbReference type="EMBL" id="LAZR01013071">
    <property type="protein sequence ID" value="KKM23702.1"/>
    <property type="molecule type" value="Genomic_DNA"/>
</dbReference>
<evidence type="ECO:0000313" key="8">
    <source>
        <dbReference type="EMBL" id="KKM23702.1"/>
    </source>
</evidence>
<dbReference type="GO" id="GO:0008289">
    <property type="term" value="F:lipid binding"/>
    <property type="evidence" value="ECO:0007669"/>
    <property type="project" value="UniProtKB-KW"/>
</dbReference>
<dbReference type="Pfam" id="PF08299">
    <property type="entry name" value="Bac_DnaA_C"/>
    <property type="match status" value="1"/>
</dbReference>
<sequence>GKSHLSQAIGHHILLKHPSARVYYTTAEDFSNEMVQSFKNNSIPRFQEKYRNGCDVLLLEDVNFLTGKERTQIELNLILDTLSDLDKKIIFTSCYLPAEMSKLNERLRSRLSCSLISNIDPPNFKTRVRILEKKALFNGYKIPEEVPSYLASELTEDVRQLEGGLIGVTAKSSLLGSPVDLSLAKSVVKNIVRHRQNITIDLIKKVICKYYKISNTDLVSRSRRLSIVRPRQIAIFLSRRYTDLSLHEIGKNFNRYHATALHSIDSINRELKGKGPIQKQVEFLCQKLESGKY</sequence>
<dbReference type="GO" id="GO:0006275">
    <property type="term" value="P:regulation of DNA replication"/>
    <property type="evidence" value="ECO:0007669"/>
    <property type="project" value="InterPro"/>
</dbReference>
<proteinExistence type="predicted"/>